<dbReference type="GO" id="GO:0022857">
    <property type="term" value="F:transmembrane transporter activity"/>
    <property type="evidence" value="ECO:0007669"/>
    <property type="project" value="InterPro"/>
</dbReference>
<feature type="transmembrane region" description="Helical" evidence="7">
    <location>
        <begin position="286"/>
        <end position="303"/>
    </location>
</feature>
<accession>A0A1I2HAE7</accession>
<sequence length="415" mass="42939">MRHPRGTIGKILPPPGLPRTLAVQSLVYAVGNGAFLTGSVVFFSLYVGLTPVQIGIGLSAAGFVGLVGSMPFGHLADRIGGQRAWVIGAIAESAAFAAYPLADGFVPFLLVICAQTAAEAFANAGRVVYTAAAVPREGRVRVMAFTRAYLNVGFTVGSGVGAAALALDSRPGLLVLVLAAAGGIAVNAFFVARMPAVDPPVRDEGPRPSPWGVLRDHPYTASAVLIGVLWLHGTVWAEVLPLWAITMTDAPKPVLGALVALNTVMAVLLQVRAARSADTLHGATRLLRWSALAAAVACPVVALSGRTHGWVTVAVLAAAVAMLTGTELWLSSAQWYLNTEVPPADQRGAYTGFGKSVGGLSKMIGPAGFTVLAIQTGGWGWWVIAGVFLLCAAACGPVIRWIERTPRNVAAAVSV</sequence>
<evidence type="ECO:0000256" key="3">
    <source>
        <dbReference type="ARBA" id="ARBA00022475"/>
    </source>
</evidence>
<evidence type="ECO:0000256" key="1">
    <source>
        <dbReference type="ARBA" id="ARBA00004651"/>
    </source>
</evidence>
<dbReference type="GO" id="GO:0005886">
    <property type="term" value="C:plasma membrane"/>
    <property type="evidence" value="ECO:0007669"/>
    <property type="project" value="UniProtKB-SubCell"/>
</dbReference>
<dbReference type="AlphaFoldDB" id="A0A1I2HAE7"/>
<evidence type="ECO:0000313" key="8">
    <source>
        <dbReference type="EMBL" id="SFF27154.1"/>
    </source>
</evidence>
<evidence type="ECO:0000256" key="5">
    <source>
        <dbReference type="ARBA" id="ARBA00022989"/>
    </source>
</evidence>
<comment type="subcellular location">
    <subcellularLocation>
        <location evidence="1">Cell membrane</location>
        <topology evidence="1">Multi-pass membrane protein</topology>
    </subcellularLocation>
</comment>
<keyword evidence="4 7" id="KW-0812">Transmembrane</keyword>
<feature type="transmembrane region" description="Helical" evidence="7">
    <location>
        <begin position="310"/>
        <end position="330"/>
    </location>
</feature>
<dbReference type="RefSeq" id="WP_177319825.1">
    <property type="nucleotide sequence ID" value="NZ_BOMT01000085.1"/>
</dbReference>
<feature type="transmembrane region" description="Helical" evidence="7">
    <location>
        <begin position="148"/>
        <end position="166"/>
    </location>
</feature>
<dbReference type="PANTHER" id="PTHR23517:SF2">
    <property type="entry name" value="MULTIDRUG RESISTANCE PROTEIN MDTH"/>
    <property type="match status" value="1"/>
</dbReference>
<name>A0A1I2HAE7_9ACTN</name>
<dbReference type="Pfam" id="PF07690">
    <property type="entry name" value="MFS_1"/>
    <property type="match status" value="1"/>
</dbReference>
<gene>
    <name evidence="8" type="ORF">SAMN05421541_10823</name>
</gene>
<evidence type="ECO:0000256" key="2">
    <source>
        <dbReference type="ARBA" id="ARBA00022448"/>
    </source>
</evidence>
<evidence type="ECO:0000313" key="9">
    <source>
        <dbReference type="Proteomes" id="UP000199645"/>
    </source>
</evidence>
<feature type="transmembrane region" description="Helical" evidence="7">
    <location>
        <begin position="219"/>
        <end position="242"/>
    </location>
</feature>
<feature type="transmembrane region" description="Helical" evidence="7">
    <location>
        <begin position="379"/>
        <end position="399"/>
    </location>
</feature>
<dbReference type="STRING" id="35752.SAMN05421541_10823"/>
<feature type="transmembrane region" description="Helical" evidence="7">
    <location>
        <begin position="21"/>
        <end position="46"/>
    </location>
</feature>
<organism evidence="8 9">
    <name type="scientific">Actinoplanes philippinensis</name>
    <dbReference type="NCBI Taxonomy" id="35752"/>
    <lineage>
        <taxon>Bacteria</taxon>
        <taxon>Bacillati</taxon>
        <taxon>Actinomycetota</taxon>
        <taxon>Actinomycetes</taxon>
        <taxon>Micromonosporales</taxon>
        <taxon>Micromonosporaceae</taxon>
        <taxon>Actinoplanes</taxon>
    </lineage>
</organism>
<dbReference type="Proteomes" id="UP000199645">
    <property type="component" value="Unassembled WGS sequence"/>
</dbReference>
<keyword evidence="5 7" id="KW-1133">Transmembrane helix</keyword>
<reference evidence="8 9" key="1">
    <citation type="submission" date="2016-10" db="EMBL/GenBank/DDBJ databases">
        <authorList>
            <person name="de Groot N.N."/>
        </authorList>
    </citation>
    <scope>NUCLEOTIDE SEQUENCE [LARGE SCALE GENOMIC DNA]</scope>
    <source>
        <strain evidence="8 9">DSM 43019</strain>
    </source>
</reference>
<protein>
    <submittedName>
        <fullName evidence="8">Major Facilitator Superfamily protein</fullName>
    </submittedName>
</protein>
<evidence type="ECO:0000256" key="7">
    <source>
        <dbReference type="SAM" id="Phobius"/>
    </source>
</evidence>
<dbReference type="InterPro" id="IPR011701">
    <property type="entry name" value="MFS"/>
</dbReference>
<proteinExistence type="predicted"/>
<dbReference type="InterPro" id="IPR050171">
    <property type="entry name" value="MFS_Transporters"/>
</dbReference>
<dbReference type="PANTHER" id="PTHR23517">
    <property type="entry name" value="RESISTANCE PROTEIN MDTM, PUTATIVE-RELATED-RELATED"/>
    <property type="match status" value="1"/>
</dbReference>
<keyword evidence="9" id="KW-1185">Reference proteome</keyword>
<evidence type="ECO:0000256" key="6">
    <source>
        <dbReference type="ARBA" id="ARBA00023136"/>
    </source>
</evidence>
<feature type="transmembrane region" description="Helical" evidence="7">
    <location>
        <begin position="52"/>
        <end position="72"/>
    </location>
</feature>
<feature type="transmembrane region" description="Helical" evidence="7">
    <location>
        <begin position="254"/>
        <end position="274"/>
    </location>
</feature>
<dbReference type="EMBL" id="FONV01000008">
    <property type="protein sequence ID" value="SFF27154.1"/>
    <property type="molecule type" value="Genomic_DNA"/>
</dbReference>
<keyword evidence="3" id="KW-1003">Cell membrane</keyword>
<keyword evidence="6 7" id="KW-0472">Membrane</keyword>
<feature type="transmembrane region" description="Helical" evidence="7">
    <location>
        <begin position="173"/>
        <end position="192"/>
    </location>
</feature>
<dbReference type="SUPFAM" id="SSF103473">
    <property type="entry name" value="MFS general substrate transporter"/>
    <property type="match status" value="1"/>
</dbReference>
<evidence type="ECO:0000256" key="4">
    <source>
        <dbReference type="ARBA" id="ARBA00022692"/>
    </source>
</evidence>
<dbReference type="InterPro" id="IPR036259">
    <property type="entry name" value="MFS_trans_sf"/>
</dbReference>
<dbReference type="Gene3D" id="1.20.1250.20">
    <property type="entry name" value="MFS general substrate transporter like domains"/>
    <property type="match status" value="1"/>
</dbReference>
<keyword evidence="2" id="KW-0813">Transport</keyword>